<dbReference type="RefSeq" id="WP_073350215.1">
    <property type="nucleotide sequence ID" value="NZ_FQVD01000031.1"/>
</dbReference>
<dbReference type="AlphaFoldDB" id="A0A1M5DVE9"/>
<dbReference type="SUPFAM" id="SSF53448">
    <property type="entry name" value="Nucleotide-diphospho-sugar transferases"/>
    <property type="match status" value="1"/>
</dbReference>
<keyword evidence="1" id="KW-0328">Glycosyltransferase</keyword>
<name>A0A1M5DVE9_9BACE</name>
<keyword evidence="2 4" id="KW-0808">Transferase</keyword>
<dbReference type="PANTHER" id="PTHR22916">
    <property type="entry name" value="GLYCOSYLTRANSFERASE"/>
    <property type="match status" value="1"/>
</dbReference>
<dbReference type="EMBL" id="FQVD01000031">
    <property type="protein sequence ID" value="SHF71018.1"/>
    <property type="molecule type" value="Genomic_DNA"/>
</dbReference>
<organism evidence="4 5">
    <name type="scientific">Bacteroides faecichinchillae</name>
    <dbReference type="NCBI Taxonomy" id="871325"/>
    <lineage>
        <taxon>Bacteria</taxon>
        <taxon>Pseudomonadati</taxon>
        <taxon>Bacteroidota</taxon>
        <taxon>Bacteroidia</taxon>
        <taxon>Bacteroidales</taxon>
        <taxon>Bacteroidaceae</taxon>
        <taxon>Bacteroides</taxon>
    </lineage>
</organism>
<dbReference type="Proteomes" id="UP000184436">
    <property type="component" value="Unassembled WGS sequence"/>
</dbReference>
<keyword evidence="5" id="KW-1185">Reference proteome</keyword>
<gene>
    <name evidence="4" type="ORF">SAMN05444349_1318</name>
</gene>
<reference evidence="4 5" key="1">
    <citation type="submission" date="2016-11" db="EMBL/GenBank/DDBJ databases">
        <authorList>
            <person name="Jaros S."/>
            <person name="Januszkiewicz K."/>
            <person name="Wedrychowicz H."/>
        </authorList>
    </citation>
    <scope>NUCLEOTIDE SEQUENCE [LARGE SCALE GENOMIC DNA]</scope>
    <source>
        <strain evidence="4 5">DSM 26883</strain>
    </source>
</reference>
<dbReference type="STRING" id="871325.SAMN05444349_1318"/>
<dbReference type="Pfam" id="PF00535">
    <property type="entry name" value="Glycos_transf_2"/>
    <property type="match status" value="1"/>
</dbReference>
<evidence type="ECO:0000259" key="3">
    <source>
        <dbReference type="Pfam" id="PF00535"/>
    </source>
</evidence>
<dbReference type="PANTHER" id="PTHR22916:SF51">
    <property type="entry name" value="GLYCOSYLTRANSFERASE EPSH-RELATED"/>
    <property type="match status" value="1"/>
</dbReference>
<evidence type="ECO:0000256" key="1">
    <source>
        <dbReference type="ARBA" id="ARBA00022676"/>
    </source>
</evidence>
<dbReference type="GO" id="GO:0016758">
    <property type="term" value="F:hexosyltransferase activity"/>
    <property type="evidence" value="ECO:0007669"/>
    <property type="project" value="UniProtKB-ARBA"/>
</dbReference>
<dbReference type="CDD" id="cd00761">
    <property type="entry name" value="Glyco_tranf_GTA_type"/>
    <property type="match status" value="1"/>
</dbReference>
<dbReference type="Gene3D" id="3.90.550.10">
    <property type="entry name" value="Spore Coat Polysaccharide Biosynthesis Protein SpsA, Chain A"/>
    <property type="match status" value="1"/>
</dbReference>
<evidence type="ECO:0000256" key="2">
    <source>
        <dbReference type="ARBA" id="ARBA00022679"/>
    </source>
</evidence>
<dbReference type="InterPro" id="IPR029044">
    <property type="entry name" value="Nucleotide-diphossugar_trans"/>
</dbReference>
<feature type="domain" description="Glycosyltransferase 2-like" evidence="3">
    <location>
        <begin position="8"/>
        <end position="169"/>
    </location>
</feature>
<evidence type="ECO:0000313" key="4">
    <source>
        <dbReference type="EMBL" id="SHF71018.1"/>
    </source>
</evidence>
<dbReference type="OrthoDB" id="6307329at2"/>
<accession>A0A1M5DVE9</accession>
<proteinExistence type="predicted"/>
<protein>
    <submittedName>
        <fullName evidence="4">Glycosyl transferase family 2</fullName>
    </submittedName>
</protein>
<sequence>MNNLPLISIVIPIYNTSNFLSRCIDSCISQKYKNIEIVAVNDGSTDNSLDILLKYVQIDERIRVVDKTNEGLILTRKRGVYESKGEYIFFLDSDDYIPDTSIHVLCSYAMRNDADVVIGGMCYFWDNGKQMVKNNYTPIGDSKIELYASLILGKIGGNISGALIRKEILQEVNFSSSLIIGEDLSVQMQLRGEERKIKYISDVVYYYYQNSTSMMHKQSEKILRSHINFCKWQIQYVNSLSFGHSALIQDALAYSVLNGLFTFIFNGGCQKIYSDYIKIVNSTYLSNKFSAKNLPSYIYIGLRLNKRSPFLGNIFIRSLYYLRAVLKR</sequence>
<evidence type="ECO:0000313" key="5">
    <source>
        <dbReference type="Proteomes" id="UP000184436"/>
    </source>
</evidence>
<dbReference type="InterPro" id="IPR001173">
    <property type="entry name" value="Glyco_trans_2-like"/>
</dbReference>